<sequence>MATPREREAADYLEEHKIPELVHNLTSMLFFHRPERPKEFLIAQLEQLRVSKLHSVESPCLFNDSNLDAVFGILDPARQGHITFAQYKEALTTLGIKSYNEFPDGAACDKISRETFNKEAKEGLLKSSATFSI</sequence>
<dbReference type="GO" id="GO:0005509">
    <property type="term" value="F:calcium ion binding"/>
    <property type="evidence" value="ECO:0007669"/>
    <property type="project" value="InterPro"/>
</dbReference>
<proteinExistence type="predicted"/>
<dbReference type="InterPro" id="IPR049760">
    <property type="entry name" value="DD_EFCAB10"/>
</dbReference>
<dbReference type="CDD" id="cd22976">
    <property type="entry name" value="DD_EFCAB10"/>
    <property type="match status" value="1"/>
</dbReference>
<gene>
    <name evidence="2" type="primary">si:dkey-42p14.3</name>
</gene>
<dbReference type="InterPro" id="IPR039879">
    <property type="entry name" value="EFC10"/>
</dbReference>
<dbReference type="PROSITE" id="PS50222">
    <property type="entry name" value="EF_HAND_2"/>
    <property type="match status" value="1"/>
</dbReference>
<evidence type="ECO:0000259" key="1">
    <source>
        <dbReference type="PROSITE" id="PS50222"/>
    </source>
</evidence>
<protein>
    <recommendedName>
        <fullName evidence="1">EF-hand domain-containing protein</fullName>
    </recommendedName>
</protein>
<dbReference type="AlphaFoldDB" id="A0AAY4BEZ2"/>
<reference evidence="2" key="3">
    <citation type="submission" date="2025-09" db="UniProtKB">
        <authorList>
            <consortium name="Ensembl"/>
        </authorList>
    </citation>
    <scope>IDENTIFICATION</scope>
</reference>
<dbReference type="Ensembl" id="ENSDCDT00010020583.1">
    <property type="protein sequence ID" value="ENSDCDP00010019470.1"/>
    <property type="gene ID" value="ENSDCDG00010008790.1"/>
</dbReference>
<dbReference type="SUPFAM" id="SSF47391">
    <property type="entry name" value="Dimerization-anchoring domain of cAMP-dependent PK regulatory subunit"/>
    <property type="match status" value="1"/>
</dbReference>
<dbReference type="Proteomes" id="UP000694580">
    <property type="component" value="Chromosome 17"/>
</dbReference>
<dbReference type="PANTHER" id="PTHR21847:SF1">
    <property type="entry name" value="EF-HAND CALCIUM-BINDING DOMAIN-CONTAINING PROTEIN 10"/>
    <property type="match status" value="1"/>
</dbReference>
<reference evidence="2 3" key="1">
    <citation type="submission" date="2020-06" db="EMBL/GenBank/DDBJ databases">
        <authorList>
            <consortium name="Wellcome Sanger Institute Data Sharing"/>
        </authorList>
    </citation>
    <scope>NUCLEOTIDE SEQUENCE [LARGE SCALE GENOMIC DNA]</scope>
</reference>
<dbReference type="Gene3D" id="1.20.890.10">
    <property type="entry name" value="cAMP-dependent protein kinase regulatory subunit, dimerization-anchoring domain"/>
    <property type="match status" value="1"/>
</dbReference>
<dbReference type="Pfam" id="PF24548">
    <property type="entry name" value="EF_EFCAB10_C"/>
    <property type="match status" value="1"/>
</dbReference>
<accession>A0AAY4BEZ2</accession>
<dbReference type="PANTHER" id="PTHR21847">
    <property type="entry name" value="EF-HAND CALCIUM-BINDING DOMAIN-CONTAINING PROTEIN 10"/>
    <property type="match status" value="1"/>
</dbReference>
<name>A0AAY4BEZ2_9TELE</name>
<evidence type="ECO:0000313" key="2">
    <source>
        <dbReference type="Ensembl" id="ENSDCDP00010019470.1"/>
    </source>
</evidence>
<organism evidence="2 3">
    <name type="scientific">Denticeps clupeoides</name>
    <name type="common">denticle herring</name>
    <dbReference type="NCBI Taxonomy" id="299321"/>
    <lineage>
        <taxon>Eukaryota</taxon>
        <taxon>Metazoa</taxon>
        <taxon>Chordata</taxon>
        <taxon>Craniata</taxon>
        <taxon>Vertebrata</taxon>
        <taxon>Euteleostomi</taxon>
        <taxon>Actinopterygii</taxon>
        <taxon>Neopterygii</taxon>
        <taxon>Teleostei</taxon>
        <taxon>Clupei</taxon>
        <taxon>Clupeiformes</taxon>
        <taxon>Denticipitoidei</taxon>
        <taxon>Denticipitidae</taxon>
        <taxon>Denticeps</taxon>
    </lineage>
</organism>
<dbReference type="GeneTree" id="ENSGT00940000154487"/>
<reference evidence="2" key="2">
    <citation type="submission" date="2025-08" db="UniProtKB">
        <authorList>
            <consortium name="Ensembl"/>
        </authorList>
    </citation>
    <scope>IDENTIFICATION</scope>
</reference>
<evidence type="ECO:0000313" key="3">
    <source>
        <dbReference type="Proteomes" id="UP000694580"/>
    </source>
</evidence>
<dbReference type="InterPro" id="IPR056587">
    <property type="entry name" value="EF_EFCAB10_C"/>
</dbReference>
<keyword evidence="3" id="KW-1185">Reference proteome</keyword>
<dbReference type="InterPro" id="IPR002048">
    <property type="entry name" value="EF_hand_dom"/>
</dbReference>
<feature type="domain" description="EF-hand" evidence="1">
    <location>
        <begin position="62"/>
        <end position="97"/>
    </location>
</feature>